<dbReference type="AlphaFoldDB" id="A0A4Y8RD58"/>
<keyword evidence="5" id="KW-1185">Reference proteome</keyword>
<organism evidence="4 5">
    <name type="scientific">Jiella endophytica</name>
    <dbReference type="NCBI Taxonomy" id="2558362"/>
    <lineage>
        <taxon>Bacteria</taxon>
        <taxon>Pseudomonadati</taxon>
        <taxon>Pseudomonadota</taxon>
        <taxon>Alphaproteobacteria</taxon>
        <taxon>Hyphomicrobiales</taxon>
        <taxon>Aurantimonadaceae</taxon>
        <taxon>Jiella</taxon>
    </lineage>
</organism>
<gene>
    <name evidence="4" type="ORF">E3C22_19410</name>
</gene>
<accession>A0A4Y8RD58</accession>
<evidence type="ECO:0000256" key="1">
    <source>
        <dbReference type="ARBA" id="ARBA00009437"/>
    </source>
</evidence>
<sequence>MGEPHAGQEQAAQRHPERADDVAAEATRLRGSARGGEVVLFCQLCEAFYWLTPRLAGFHAAHPEIELRLQSSIRPLTESGGGFDVAIQTAGRPSGTSRLAFAVDDVVFPVCSPDYLGETTPPLRLEALQEHRLLSHRVAPQDWLDWPDFFALAGLPQAVAKNVMAFDSYPLVLQAAIAGQGIALGWRRTVSGLLADGSLLRPCRESLDRPREFCVYVSPQAGNRAETGALLAWLRRELAS</sequence>
<evidence type="ECO:0000259" key="3">
    <source>
        <dbReference type="Pfam" id="PF03466"/>
    </source>
</evidence>
<comment type="caution">
    <text evidence="4">The sequence shown here is derived from an EMBL/GenBank/DDBJ whole genome shotgun (WGS) entry which is preliminary data.</text>
</comment>
<dbReference type="Pfam" id="PF03466">
    <property type="entry name" value="LysR_substrate"/>
    <property type="match status" value="1"/>
</dbReference>
<dbReference type="GO" id="GO:0043565">
    <property type="term" value="F:sequence-specific DNA binding"/>
    <property type="evidence" value="ECO:0007669"/>
    <property type="project" value="TreeGrafter"/>
</dbReference>
<dbReference type="Gene3D" id="3.40.190.10">
    <property type="entry name" value="Periplasmic binding protein-like II"/>
    <property type="match status" value="2"/>
</dbReference>
<dbReference type="InterPro" id="IPR058163">
    <property type="entry name" value="LysR-type_TF_proteobact-type"/>
</dbReference>
<reference evidence="4 5" key="1">
    <citation type="submission" date="2019-03" db="EMBL/GenBank/DDBJ databases">
        <title>Jiella endophytica sp. nov., a novel endophytic bacterium isolated from root of Ficus microcarpa Linn. f.</title>
        <authorList>
            <person name="Tuo L."/>
        </authorList>
    </citation>
    <scope>NUCLEOTIDE SEQUENCE [LARGE SCALE GENOMIC DNA]</scope>
    <source>
        <strain evidence="4 5">CBS5Q-3</strain>
    </source>
</reference>
<dbReference type="GO" id="GO:0006351">
    <property type="term" value="P:DNA-templated transcription"/>
    <property type="evidence" value="ECO:0007669"/>
    <property type="project" value="TreeGrafter"/>
</dbReference>
<proteinExistence type="inferred from homology"/>
<evidence type="ECO:0000313" key="5">
    <source>
        <dbReference type="Proteomes" id="UP000298179"/>
    </source>
</evidence>
<dbReference type="SUPFAM" id="SSF53850">
    <property type="entry name" value="Periplasmic binding protein-like II"/>
    <property type="match status" value="1"/>
</dbReference>
<feature type="domain" description="LysR substrate-binding" evidence="3">
    <location>
        <begin position="36"/>
        <end position="238"/>
    </location>
</feature>
<comment type="similarity">
    <text evidence="1">Belongs to the LysR transcriptional regulatory family.</text>
</comment>
<feature type="region of interest" description="Disordered" evidence="2">
    <location>
        <begin position="1"/>
        <end position="21"/>
    </location>
</feature>
<dbReference type="PANTHER" id="PTHR30537:SF26">
    <property type="entry name" value="GLYCINE CLEAVAGE SYSTEM TRANSCRIPTIONAL ACTIVATOR"/>
    <property type="match status" value="1"/>
</dbReference>
<dbReference type="GO" id="GO:0003700">
    <property type="term" value="F:DNA-binding transcription factor activity"/>
    <property type="evidence" value="ECO:0007669"/>
    <property type="project" value="TreeGrafter"/>
</dbReference>
<evidence type="ECO:0000256" key="2">
    <source>
        <dbReference type="SAM" id="MobiDB-lite"/>
    </source>
</evidence>
<dbReference type="InterPro" id="IPR005119">
    <property type="entry name" value="LysR_subst-bd"/>
</dbReference>
<dbReference type="EMBL" id="SOZD01000006">
    <property type="protein sequence ID" value="TFF19968.1"/>
    <property type="molecule type" value="Genomic_DNA"/>
</dbReference>
<evidence type="ECO:0000313" key="4">
    <source>
        <dbReference type="EMBL" id="TFF19968.1"/>
    </source>
</evidence>
<dbReference type="PANTHER" id="PTHR30537">
    <property type="entry name" value="HTH-TYPE TRANSCRIPTIONAL REGULATOR"/>
    <property type="match status" value="1"/>
</dbReference>
<dbReference type="OrthoDB" id="7914859at2"/>
<protein>
    <submittedName>
        <fullName evidence="4">LysR family transcriptional regulator</fullName>
    </submittedName>
</protein>
<dbReference type="Proteomes" id="UP000298179">
    <property type="component" value="Unassembled WGS sequence"/>
</dbReference>
<feature type="compositionally biased region" description="Basic and acidic residues" evidence="2">
    <location>
        <begin position="12"/>
        <end position="21"/>
    </location>
</feature>
<name>A0A4Y8RD58_9HYPH</name>